<accession>A0A0F9ZVM9</accession>
<evidence type="ECO:0000259" key="3">
    <source>
        <dbReference type="Pfam" id="PF00501"/>
    </source>
</evidence>
<proteinExistence type="inferred from homology"/>
<dbReference type="InterPro" id="IPR042099">
    <property type="entry name" value="ANL_N_sf"/>
</dbReference>
<dbReference type="InterPro" id="IPR045851">
    <property type="entry name" value="AMP-bd_C_sf"/>
</dbReference>
<dbReference type="FunFam" id="3.30.300.30:FF:000007">
    <property type="entry name" value="4-coumarate--CoA ligase 2"/>
    <property type="match status" value="1"/>
</dbReference>
<feature type="domain" description="AMP-dependent synthetase/ligase" evidence="3">
    <location>
        <begin position="31"/>
        <end position="403"/>
    </location>
</feature>
<keyword evidence="2 5" id="KW-0436">Ligase</keyword>
<dbReference type="SUPFAM" id="SSF56801">
    <property type="entry name" value="Acetyl-CoA synthetase-like"/>
    <property type="match status" value="1"/>
</dbReference>
<comment type="similarity">
    <text evidence="1">Belongs to the ATP-dependent AMP-binding enzyme family.</text>
</comment>
<dbReference type="GO" id="GO:0016405">
    <property type="term" value="F:CoA-ligase activity"/>
    <property type="evidence" value="ECO:0007669"/>
    <property type="project" value="TreeGrafter"/>
</dbReference>
<dbReference type="GO" id="GO:0019748">
    <property type="term" value="P:secondary metabolic process"/>
    <property type="evidence" value="ECO:0007669"/>
    <property type="project" value="TreeGrafter"/>
</dbReference>
<evidence type="ECO:0000256" key="2">
    <source>
        <dbReference type="ARBA" id="ARBA00022598"/>
    </source>
</evidence>
<dbReference type="PROSITE" id="PS00455">
    <property type="entry name" value="AMP_BINDING"/>
    <property type="match status" value="1"/>
</dbReference>
<dbReference type="OMA" id="WMGKYEW"/>
<feature type="domain" description="AMP-binding enzyme C-terminal" evidence="4">
    <location>
        <begin position="453"/>
        <end position="530"/>
    </location>
</feature>
<dbReference type="Gene3D" id="3.40.50.12780">
    <property type="entry name" value="N-terminal domain of ligase-like"/>
    <property type="match status" value="1"/>
</dbReference>
<gene>
    <name evidence="5" type="ORF">THAR02_10714</name>
</gene>
<protein>
    <submittedName>
        <fullName evidence="5">4-coumarate-CoA ligase 1</fullName>
    </submittedName>
</protein>
<dbReference type="Pfam" id="PF00501">
    <property type="entry name" value="AMP-binding"/>
    <property type="match status" value="1"/>
</dbReference>
<organism evidence="5 6">
    <name type="scientific">Trichoderma harzianum</name>
    <name type="common">Hypocrea lixii</name>
    <dbReference type="NCBI Taxonomy" id="5544"/>
    <lineage>
        <taxon>Eukaryota</taxon>
        <taxon>Fungi</taxon>
        <taxon>Dikarya</taxon>
        <taxon>Ascomycota</taxon>
        <taxon>Pezizomycotina</taxon>
        <taxon>Sordariomycetes</taxon>
        <taxon>Hypocreomycetidae</taxon>
        <taxon>Hypocreales</taxon>
        <taxon>Hypocreaceae</taxon>
        <taxon>Trichoderma</taxon>
    </lineage>
</organism>
<dbReference type="PANTHER" id="PTHR24096:SF149">
    <property type="entry name" value="AMP-BINDING DOMAIN-CONTAINING PROTEIN-RELATED"/>
    <property type="match status" value="1"/>
</dbReference>
<evidence type="ECO:0000313" key="5">
    <source>
        <dbReference type="EMBL" id="KKO97188.1"/>
    </source>
</evidence>
<dbReference type="InterPro" id="IPR020845">
    <property type="entry name" value="AMP-binding_CS"/>
</dbReference>
<evidence type="ECO:0000256" key="1">
    <source>
        <dbReference type="ARBA" id="ARBA00006432"/>
    </source>
</evidence>
<comment type="caution">
    <text evidence="5">The sequence shown here is derived from an EMBL/GenBank/DDBJ whole genome shotgun (WGS) entry which is preliminary data.</text>
</comment>
<dbReference type="EMBL" id="JOKZ01000618">
    <property type="protein sequence ID" value="KKO97188.1"/>
    <property type="molecule type" value="Genomic_DNA"/>
</dbReference>
<evidence type="ECO:0000259" key="4">
    <source>
        <dbReference type="Pfam" id="PF13193"/>
    </source>
</evidence>
<reference evidence="6" key="1">
    <citation type="journal article" date="2015" name="Genome Announc.">
        <title>Draft whole-genome sequence of the biocontrol agent Trichoderma harzianum T6776.</title>
        <authorList>
            <person name="Baroncelli R."/>
            <person name="Piaggeschi G."/>
            <person name="Fiorini L."/>
            <person name="Bertolini E."/>
            <person name="Zapparata A."/>
            <person name="Pe M.E."/>
            <person name="Sarrocco S."/>
            <person name="Vannacci G."/>
        </authorList>
    </citation>
    <scope>NUCLEOTIDE SEQUENCE [LARGE SCALE GENOMIC DNA]</scope>
    <source>
        <strain evidence="6">T6776</strain>
    </source>
</reference>
<dbReference type="Proteomes" id="UP000034112">
    <property type="component" value="Unassembled WGS sequence"/>
</dbReference>
<dbReference type="OrthoDB" id="6509636at2759"/>
<name>A0A0F9ZVM9_TRIHA</name>
<dbReference type="InterPro" id="IPR025110">
    <property type="entry name" value="AMP-bd_C"/>
</dbReference>
<dbReference type="InterPro" id="IPR000873">
    <property type="entry name" value="AMP-dep_synth/lig_dom"/>
</dbReference>
<dbReference type="PANTHER" id="PTHR24096">
    <property type="entry name" value="LONG-CHAIN-FATTY-ACID--COA LIGASE"/>
    <property type="match status" value="1"/>
</dbReference>
<sequence>MIYSNPRRMEVPNLDLLTLLFEFEESQAKEDAPIFAEAKYPSHVITKARARDLTRQFAYFLRHQFGIGKDGPEKDVVVTISTGQSALACIFYAVLAAEGIYSAASPSSTVSDLTRQIKDGPGRIVVCSEDVKGVALSAASNAGLPEKNVLVLKSYPEIQLLSADGTAKCDFKGSLDWRRITDPKELEESKVCIMYSSGTTGLPKGVLISHMNMVSECYLPSTMGRESWSKMGISFPRSTLGHLPPAHIAGLQSYFINCVYEGAVIYWMQSFNFDDFVRYFAELKLTFFFSVPPIYMAIAKHPAVKDQFKNVEYATAAAAPMSYEIQEAASKKLKGIVYQVWGLSETTGAVTYTPPERRDTMGSLSPLLPNVTLRLVDENDKDVEAGQPGEALLKGPMVTKGYHNNPEANKSSFTTDGWFRTGDILKMEGDVLYMVDRKKELIKYKGLQVAPAELEGVLTSHPSVADAAVIGTDREDTEVPTAYVALVPTAKGKVSESELIDYVKNKVSDHKRLRGGVIFIDAIPRSPTGKILRKDLRALYNRQTKSKI</sequence>
<dbReference type="AlphaFoldDB" id="A0A0F9ZVM9"/>
<dbReference type="Pfam" id="PF13193">
    <property type="entry name" value="AMP-binding_C"/>
    <property type="match status" value="1"/>
</dbReference>
<dbReference type="Gene3D" id="3.30.300.30">
    <property type="match status" value="1"/>
</dbReference>
<evidence type="ECO:0000313" key="6">
    <source>
        <dbReference type="Proteomes" id="UP000034112"/>
    </source>
</evidence>